<feature type="region of interest" description="Disordered" evidence="8">
    <location>
        <begin position="597"/>
        <end position="630"/>
    </location>
</feature>
<dbReference type="Proteomes" id="UP001652583">
    <property type="component" value="Chromosome E1"/>
</dbReference>
<protein>
    <submittedName>
        <fullName evidence="13">Protein unc-13 homolog D isoform X1</fullName>
    </submittedName>
</protein>
<dbReference type="InterPro" id="IPR010439">
    <property type="entry name" value="MUN_dom"/>
</dbReference>
<evidence type="ECO:0000256" key="4">
    <source>
        <dbReference type="ARBA" id="ARBA00005823"/>
    </source>
</evidence>
<evidence type="ECO:0000256" key="2">
    <source>
        <dbReference type="ARBA" id="ARBA00004496"/>
    </source>
</evidence>
<dbReference type="InterPro" id="IPR052095">
    <property type="entry name" value="UNC-13_domain"/>
</dbReference>
<accession>A0ABM3P998</accession>
<feature type="region of interest" description="Disordered" evidence="8">
    <location>
        <begin position="81"/>
        <end position="133"/>
    </location>
</feature>
<dbReference type="InterPro" id="IPR000008">
    <property type="entry name" value="C2_dom"/>
</dbReference>
<organism evidence="12 13">
    <name type="scientific">Acinonyx jubatus</name>
    <name type="common">Cheetah</name>
    <dbReference type="NCBI Taxonomy" id="32536"/>
    <lineage>
        <taxon>Eukaryota</taxon>
        <taxon>Metazoa</taxon>
        <taxon>Chordata</taxon>
        <taxon>Craniata</taxon>
        <taxon>Vertebrata</taxon>
        <taxon>Euteleostomi</taxon>
        <taxon>Mammalia</taxon>
        <taxon>Eutheria</taxon>
        <taxon>Laurasiatheria</taxon>
        <taxon>Carnivora</taxon>
        <taxon>Feliformia</taxon>
        <taxon>Felidae</taxon>
        <taxon>Felinae</taxon>
        <taxon>Acinonyx</taxon>
    </lineage>
</organism>
<dbReference type="GeneID" id="106987749"/>
<evidence type="ECO:0000256" key="5">
    <source>
        <dbReference type="ARBA" id="ARBA00022483"/>
    </source>
</evidence>
<evidence type="ECO:0000256" key="8">
    <source>
        <dbReference type="SAM" id="MobiDB-lite"/>
    </source>
</evidence>
<keyword evidence="5" id="KW-0268">Exocytosis</keyword>
<sequence>MSPVEWSRLSSWLPAGEMPLWEPPPCALPSSALGLWVRTPRTRGQLPSAPGPAGCTAGRGQGGADAPPLPVSRPLWEGGVKPDPPTGSTCLPFGRVPPRTPAGRREEGTGLRGGETLTGTSPGPPAPTPPSRRVAPGALCIILWLRDLHPVAAARQRGRAERATMATHLSQSQRRPPLLRQAIKIRRRRVRDLQDPLPRTAQEIEPPSHHFSPEERALLYEEALYTILHRLGQPEPNHVKEASELLRYLQEAFHLGPEEHQQLLQKVQKLEKPIFCLKATVKQAKGILGKDVSGFSDPYCLLGIEQGVGAPGGSPGSRHRQKAVVRHTIPEEQTHRTQVITQTLNPVWEETFILEFEDISNSSFHLDMWDLDTVESVRQKLGELTDLHGLRRIFKEARKDKGQDDFLGNVVLRLQDLRCQEDQWYPLEPCTETYPDRGQCHLQFQLIHKRRATAASRSQPSYTVHLHLLQQLVSHEVTQHQAGSTSWDGSLSPQAATILFLHATQKDLSDFHQSMAQWLAYSRLYQSLEFPSSCLLHPITSIEYQWIQGRLKAEQQEELAASFRNLLAYGLSLIRRFRSVFPLSVPDSPARLQSLLRSAATPSPSSVRPGTRVPAGMRQPAGDGRGGGTGAAGILDPAVCPHRVLVQMCKMKAFRELCPDSAPLPRLVTEALRTGTVEWFHLKQQHHQPMVQGMLQAGKALLSLVQDIIGDLHQCQRTWNKIFQNALKVNLFSMAFLELQWLVAKRVQDHTAAVAGSPVSPEVGESLFQLYVSLKELCQLGPVPAERDGVLALDGFHRWFQPAVPSWLQKTYSVALARVQRAVQMDELVPLGELTKHSTSAVDLSTCFAQISHTARQLDWPDPEEAFMITVKFVEDTCRLALVYCSLIKARARELSAGQKDQGQAANMLCVVVNDMEQLRLVIGKLPTQLAWEALEQRVGAVLEQGQLQNTLYAQLQGALAGLGHEIRTGVRTLAEQLEVGIAKHIQKLVSVKESVLPEDAILPLMKFLEVKLCYMSTNLVQENFNSLLTLLWTHTLTVLVEVAASQRSCPLASSRLKIALQNLEICFYAEGCGLPPEALHTATFQALQKELELQAASSRELIQKYFCSRIQQQAEAASEELGAVTVKVSYRASEQKLRVELLSASSLLPLDSNGSSDPFVQLTLEPRHEFPELAPRETQKHKKDLHPLFDETFEFLVPAEPCQKDGACLLLTVLDHDTLGADDLEGEAFLPLRSVPGLTGTEEPGEVPQTRLPLTYPALNGDPILQLLESRKGDREAQVFVRLRRQRAKQASQHAPKPGR</sequence>
<feature type="domain" description="C2" evidence="9">
    <location>
        <begin position="1121"/>
        <end position="1246"/>
    </location>
</feature>
<evidence type="ECO:0000256" key="3">
    <source>
        <dbReference type="ARBA" id="ARBA00004603"/>
    </source>
</evidence>
<dbReference type="SUPFAM" id="SSF49562">
    <property type="entry name" value="C2 domain (Calcium/lipid-binding domain, CaLB)"/>
    <property type="match status" value="2"/>
</dbReference>
<evidence type="ECO:0000256" key="6">
    <source>
        <dbReference type="ARBA" id="ARBA00022490"/>
    </source>
</evidence>
<dbReference type="PROSITE" id="PS50004">
    <property type="entry name" value="C2"/>
    <property type="match status" value="2"/>
</dbReference>
<reference evidence="13" key="1">
    <citation type="submission" date="2025-08" db="UniProtKB">
        <authorList>
            <consortium name="RefSeq"/>
        </authorList>
    </citation>
    <scope>IDENTIFICATION</scope>
    <source>
        <tissue evidence="13">Blood</tissue>
    </source>
</reference>
<gene>
    <name evidence="13" type="primary">UNC13D</name>
</gene>
<keyword evidence="6" id="KW-0963">Cytoplasm</keyword>
<evidence type="ECO:0000259" key="9">
    <source>
        <dbReference type="PROSITE" id="PS50004"/>
    </source>
</evidence>
<evidence type="ECO:0000259" key="10">
    <source>
        <dbReference type="PROSITE" id="PS51258"/>
    </source>
</evidence>
<feature type="domain" description="MHD2" evidence="11">
    <location>
        <begin position="999"/>
        <end position="1106"/>
    </location>
</feature>
<dbReference type="SMART" id="SM00239">
    <property type="entry name" value="C2"/>
    <property type="match status" value="2"/>
</dbReference>
<dbReference type="PROSITE" id="PS51259">
    <property type="entry name" value="MHD2"/>
    <property type="match status" value="1"/>
</dbReference>
<dbReference type="PANTHER" id="PTHR45999">
    <property type="entry name" value="UNC-13-4A, ISOFORM B"/>
    <property type="match status" value="1"/>
</dbReference>
<comment type="similarity">
    <text evidence="4">Belongs to the unc-13 family.</text>
</comment>
<evidence type="ECO:0000256" key="7">
    <source>
        <dbReference type="ARBA" id="ARBA00022753"/>
    </source>
</evidence>
<feature type="domain" description="MHD1" evidence="10">
    <location>
        <begin position="768"/>
        <end position="888"/>
    </location>
</feature>
<keyword evidence="7" id="KW-0967">Endosome</keyword>
<name>A0ABM3P998_ACIJB</name>
<dbReference type="Pfam" id="PF00168">
    <property type="entry name" value="C2"/>
    <property type="match status" value="2"/>
</dbReference>
<dbReference type="CDD" id="cd04009">
    <property type="entry name" value="C2B_Munc13-like"/>
    <property type="match status" value="1"/>
</dbReference>
<comment type="subcellular location">
    <subcellularLocation>
        <location evidence="2">Cytoplasm</location>
    </subcellularLocation>
    <subcellularLocation>
        <location evidence="3">Late endosome</location>
    </subcellularLocation>
    <subcellularLocation>
        <location evidence="1">Recycling endosome</location>
    </subcellularLocation>
</comment>
<dbReference type="CDD" id="cd08676">
    <property type="entry name" value="C2A_Munc13-like"/>
    <property type="match status" value="1"/>
</dbReference>
<dbReference type="Pfam" id="PF06292">
    <property type="entry name" value="MUN"/>
    <property type="match status" value="1"/>
</dbReference>
<dbReference type="Gene3D" id="1.10.357.50">
    <property type="match status" value="1"/>
</dbReference>
<dbReference type="Gene3D" id="2.60.40.150">
    <property type="entry name" value="C2 domain"/>
    <property type="match status" value="2"/>
</dbReference>
<dbReference type="RefSeq" id="XP_053068254.1">
    <property type="nucleotide sequence ID" value="XM_053212279.1"/>
</dbReference>
<evidence type="ECO:0000313" key="12">
    <source>
        <dbReference type="Proteomes" id="UP001652583"/>
    </source>
</evidence>
<evidence type="ECO:0000256" key="1">
    <source>
        <dbReference type="ARBA" id="ARBA00004172"/>
    </source>
</evidence>
<evidence type="ECO:0000259" key="11">
    <source>
        <dbReference type="PROSITE" id="PS51259"/>
    </source>
</evidence>
<proteinExistence type="inferred from homology"/>
<dbReference type="InterPro" id="IPR014770">
    <property type="entry name" value="Munc13_1"/>
</dbReference>
<keyword evidence="12" id="KW-1185">Reference proteome</keyword>
<dbReference type="PROSITE" id="PS51258">
    <property type="entry name" value="MHD1"/>
    <property type="match status" value="1"/>
</dbReference>
<dbReference type="PANTHER" id="PTHR45999:SF3">
    <property type="entry name" value="PROTEIN UNC-13 HOMOLOG D"/>
    <property type="match status" value="1"/>
</dbReference>
<dbReference type="InterPro" id="IPR035892">
    <property type="entry name" value="C2_domain_sf"/>
</dbReference>
<dbReference type="InterPro" id="IPR014772">
    <property type="entry name" value="Munc13_dom-2"/>
</dbReference>
<evidence type="ECO:0000313" key="13">
    <source>
        <dbReference type="RefSeq" id="XP_053068254.1"/>
    </source>
</evidence>
<feature type="domain" description="C2" evidence="9">
    <location>
        <begin position="256"/>
        <end position="403"/>
    </location>
</feature>
<feature type="region of interest" description="Disordered" evidence="8">
    <location>
        <begin position="42"/>
        <end position="65"/>
    </location>
</feature>